<dbReference type="PROSITE" id="PS50158">
    <property type="entry name" value="ZF_CCHC"/>
    <property type="match status" value="1"/>
</dbReference>
<dbReference type="SMART" id="SM00343">
    <property type="entry name" value="ZnF_C2HC"/>
    <property type="match status" value="2"/>
</dbReference>
<name>A0AAW1LE69_POPJA</name>
<protein>
    <submittedName>
        <fullName evidence="4">Zinc knuckle</fullName>
    </submittedName>
</protein>
<evidence type="ECO:0000313" key="4">
    <source>
        <dbReference type="EMBL" id="KAK9731911.1"/>
    </source>
</evidence>
<dbReference type="GO" id="GO:0008270">
    <property type="term" value="F:zinc ion binding"/>
    <property type="evidence" value="ECO:0007669"/>
    <property type="project" value="UniProtKB-KW"/>
</dbReference>
<evidence type="ECO:0000259" key="3">
    <source>
        <dbReference type="PROSITE" id="PS50158"/>
    </source>
</evidence>
<dbReference type="SUPFAM" id="SSF57756">
    <property type="entry name" value="Retrovirus zinc finger-like domains"/>
    <property type="match status" value="1"/>
</dbReference>
<keyword evidence="1" id="KW-0862">Zinc</keyword>
<comment type="caution">
    <text evidence="4">The sequence shown here is derived from an EMBL/GenBank/DDBJ whole genome shotgun (WGS) entry which is preliminary data.</text>
</comment>
<accession>A0AAW1LE69</accession>
<feature type="compositionally biased region" description="Basic and acidic residues" evidence="2">
    <location>
        <begin position="167"/>
        <end position="182"/>
    </location>
</feature>
<dbReference type="AlphaFoldDB" id="A0AAW1LE69"/>
<keyword evidence="1" id="KW-0479">Metal-binding</keyword>
<evidence type="ECO:0000313" key="5">
    <source>
        <dbReference type="Proteomes" id="UP001458880"/>
    </source>
</evidence>
<reference evidence="4 5" key="1">
    <citation type="journal article" date="2024" name="BMC Genomics">
        <title>De novo assembly and annotation of Popillia japonica's genome with initial clues to its potential as an invasive pest.</title>
        <authorList>
            <person name="Cucini C."/>
            <person name="Boschi S."/>
            <person name="Funari R."/>
            <person name="Cardaioli E."/>
            <person name="Iannotti N."/>
            <person name="Marturano G."/>
            <person name="Paoli F."/>
            <person name="Bruttini M."/>
            <person name="Carapelli A."/>
            <person name="Frati F."/>
            <person name="Nardi F."/>
        </authorList>
    </citation>
    <scope>NUCLEOTIDE SEQUENCE [LARGE SCALE GENOMIC DNA]</scope>
    <source>
        <strain evidence="4">DMR45628</strain>
    </source>
</reference>
<dbReference type="GO" id="GO:0003676">
    <property type="term" value="F:nucleic acid binding"/>
    <property type="evidence" value="ECO:0007669"/>
    <property type="project" value="InterPro"/>
</dbReference>
<dbReference type="Proteomes" id="UP001458880">
    <property type="component" value="Unassembled WGS sequence"/>
</dbReference>
<dbReference type="InterPro" id="IPR036875">
    <property type="entry name" value="Znf_CCHC_sf"/>
</dbReference>
<dbReference type="Gene3D" id="4.10.60.10">
    <property type="entry name" value="Zinc finger, CCHC-type"/>
    <property type="match status" value="1"/>
</dbReference>
<evidence type="ECO:0000256" key="2">
    <source>
        <dbReference type="SAM" id="MobiDB-lite"/>
    </source>
</evidence>
<gene>
    <name evidence="4" type="ORF">QE152_g13234</name>
</gene>
<feature type="region of interest" description="Disordered" evidence="2">
    <location>
        <begin position="162"/>
        <end position="182"/>
    </location>
</feature>
<dbReference type="EMBL" id="JASPKY010000124">
    <property type="protein sequence ID" value="KAK9731911.1"/>
    <property type="molecule type" value="Genomic_DNA"/>
</dbReference>
<proteinExistence type="predicted"/>
<sequence length="182" mass="20275">MENRVSLVSKDITIHVLDIDAALTKEDVEKAIGHSLGNSRSHTVKVSSIRPSRDGNQIATVQVNKVAGNILIKLGKVKIGWVGCRVRERVEITRCFKCLEFGHRRHECKGADKSNLCLKCNQPGHKAKDCQGKDFCPACRDTGHPADSTKCPKFRELLKVQSASRRVSKEANTNHENQPHEE</sequence>
<organism evidence="4 5">
    <name type="scientific">Popillia japonica</name>
    <name type="common">Japanese beetle</name>
    <dbReference type="NCBI Taxonomy" id="7064"/>
    <lineage>
        <taxon>Eukaryota</taxon>
        <taxon>Metazoa</taxon>
        <taxon>Ecdysozoa</taxon>
        <taxon>Arthropoda</taxon>
        <taxon>Hexapoda</taxon>
        <taxon>Insecta</taxon>
        <taxon>Pterygota</taxon>
        <taxon>Neoptera</taxon>
        <taxon>Endopterygota</taxon>
        <taxon>Coleoptera</taxon>
        <taxon>Polyphaga</taxon>
        <taxon>Scarabaeiformia</taxon>
        <taxon>Scarabaeidae</taxon>
        <taxon>Rutelinae</taxon>
        <taxon>Popillia</taxon>
    </lineage>
</organism>
<keyword evidence="5" id="KW-1185">Reference proteome</keyword>
<dbReference type="InterPro" id="IPR001878">
    <property type="entry name" value="Znf_CCHC"/>
</dbReference>
<dbReference type="Pfam" id="PF00098">
    <property type="entry name" value="zf-CCHC"/>
    <property type="match status" value="1"/>
</dbReference>
<feature type="domain" description="CCHC-type" evidence="3">
    <location>
        <begin position="117"/>
        <end position="130"/>
    </location>
</feature>
<evidence type="ECO:0000256" key="1">
    <source>
        <dbReference type="PROSITE-ProRule" id="PRU00047"/>
    </source>
</evidence>
<keyword evidence="1" id="KW-0863">Zinc-finger</keyword>